<keyword evidence="1" id="KW-1133">Transmembrane helix</keyword>
<feature type="transmembrane region" description="Helical" evidence="1">
    <location>
        <begin position="6"/>
        <end position="24"/>
    </location>
</feature>
<reference evidence="2 3" key="1">
    <citation type="submission" date="2021-10" db="EMBL/GenBank/DDBJ databases">
        <authorList>
            <person name="Criscuolo A."/>
        </authorList>
    </citation>
    <scope>NUCLEOTIDE SEQUENCE [LARGE SCALE GENOMIC DNA]</scope>
    <source>
        <strain evidence="3">CIP 111899</strain>
    </source>
</reference>
<dbReference type="Pfam" id="PF11337">
    <property type="entry name" value="DUF3139"/>
    <property type="match status" value="1"/>
</dbReference>
<sequence length="132" mass="15816">MKKIIVISLLSIVAAIAVLFYVAFNGNPISKYVMERDTRLYLEKKGYKKDEILSIESTYNMKRNTDCIEGTITKVVFKDEQNVTYIYVKHRKDNRILQHCEYYNHDTGTWEVWEVEFNSKRKHMERTCIKMY</sequence>
<evidence type="ECO:0000256" key="1">
    <source>
        <dbReference type="SAM" id="Phobius"/>
    </source>
</evidence>
<comment type="caution">
    <text evidence="2">The sequence shown here is derived from an EMBL/GenBank/DDBJ whole genome shotgun (WGS) entry which is preliminary data.</text>
</comment>
<accession>A0ABM8Y6J8</accession>
<protein>
    <recommendedName>
        <fullName evidence="4">DUF3139 domain-containing protein</fullName>
    </recommendedName>
</protein>
<keyword evidence="3" id="KW-1185">Reference proteome</keyword>
<evidence type="ECO:0008006" key="4">
    <source>
        <dbReference type="Google" id="ProtNLM"/>
    </source>
</evidence>
<name>A0ABM8Y6J8_9BACI</name>
<dbReference type="InterPro" id="IPR021486">
    <property type="entry name" value="DUF3139"/>
</dbReference>
<proteinExistence type="predicted"/>
<keyword evidence="1" id="KW-0812">Transmembrane</keyword>
<keyword evidence="1" id="KW-0472">Membrane</keyword>
<dbReference type="Proteomes" id="UP000789423">
    <property type="component" value="Unassembled WGS sequence"/>
</dbReference>
<evidence type="ECO:0000313" key="2">
    <source>
        <dbReference type="EMBL" id="CAG9611347.1"/>
    </source>
</evidence>
<dbReference type="RefSeq" id="WP_230573655.1">
    <property type="nucleotide sequence ID" value="NZ_CAKJTI010000002.1"/>
</dbReference>
<gene>
    <name evidence="2" type="ORF">BACCIP111899_00519</name>
</gene>
<dbReference type="EMBL" id="CAKJTI010000002">
    <property type="protein sequence ID" value="CAG9611347.1"/>
    <property type="molecule type" value="Genomic_DNA"/>
</dbReference>
<evidence type="ECO:0000313" key="3">
    <source>
        <dbReference type="Proteomes" id="UP000789423"/>
    </source>
</evidence>
<organism evidence="2 3">
    <name type="scientific">Bacillus rhizoplanae</name>
    <dbReference type="NCBI Taxonomy" id="2880966"/>
    <lineage>
        <taxon>Bacteria</taxon>
        <taxon>Bacillati</taxon>
        <taxon>Bacillota</taxon>
        <taxon>Bacilli</taxon>
        <taxon>Bacillales</taxon>
        <taxon>Bacillaceae</taxon>
        <taxon>Bacillus</taxon>
    </lineage>
</organism>